<dbReference type="GO" id="GO:0045892">
    <property type="term" value="P:negative regulation of DNA-templated transcription"/>
    <property type="evidence" value="ECO:0007669"/>
    <property type="project" value="TreeGrafter"/>
</dbReference>
<evidence type="ECO:0000256" key="5">
    <source>
        <dbReference type="ARBA" id="ARBA00070406"/>
    </source>
</evidence>
<gene>
    <name evidence="8" type="ORF">EHS13_06475</name>
</gene>
<keyword evidence="2" id="KW-0238">DNA-binding</keyword>
<dbReference type="InterPro" id="IPR014757">
    <property type="entry name" value="Tscrpt_reg_IclR_C"/>
</dbReference>
<dbReference type="InterPro" id="IPR050707">
    <property type="entry name" value="HTH_MetabolicPath_Reg"/>
</dbReference>
<protein>
    <recommendedName>
        <fullName evidence="5">Glycerol operon regulatory protein</fullName>
    </recommendedName>
</protein>
<dbReference type="AlphaFoldDB" id="A0A6B8RGA1"/>
<dbReference type="PANTHER" id="PTHR30136">
    <property type="entry name" value="HELIX-TURN-HELIX TRANSCRIPTIONAL REGULATOR, ICLR FAMILY"/>
    <property type="match status" value="1"/>
</dbReference>
<keyword evidence="3" id="KW-0804">Transcription</keyword>
<dbReference type="SMART" id="SM00346">
    <property type="entry name" value="HTH_ICLR"/>
    <property type="match status" value="1"/>
</dbReference>
<dbReference type="SUPFAM" id="SSF46785">
    <property type="entry name" value="Winged helix' DNA-binding domain"/>
    <property type="match status" value="1"/>
</dbReference>
<dbReference type="InterPro" id="IPR036388">
    <property type="entry name" value="WH-like_DNA-bd_sf"/>
</dbReference>
<evidence type="ECO:0000259" key="7">
    <source>
        <dbReference type="PROSITE" id="PS51078"/>
    </source>
</evidence>
<evidence type="ECO:0000256" key="4">
    <source>
        <dbReference type="ARBA" id="ARBA00058938"/>
    </source>
</evidence>
<dbReference type="KEGG" id="ppsc:EHS13_06475"/>
<reference evidence="9" key="1">
    <citation type="submission" date="2018-11" db="EMBL/GenBank/DDBJ databases">
        <title>Complete genome sequence of Paenibacillus sp. ML311-T8.</title>
        <authorList>
            <person name="Nam Y.-D."/>
            <person name="Kang J."/>
            <person name="Chung W.-H."/>
            <person name="Park Y.S."/>
        </authorList>
    </citation>
    <scope>NUCLEOTIDE SEQUENCE [LARGE SCALE GENOMIC DNA]</scope>
    <source>
        <strain evidence="9">ML311-T8</strain>
    </source>
</reference>
<name>A0A6B8RGA1_9BACL</name>
<keyword evidence="1" id="KW-0805">Transcription regulation</keyword>
<dbReference type="InterPro" id="IPR005471">
    <property type="entry name" value="Tscrpt_reg_IclR_N"/>
</dbReference>
<proteinExistence type="predicted"/>
<keyword evidence="9" id="KW-1185">Reference proteome</keyword>
<evidence type="ECO:0000256" key="3">
    <source>
        <dbReference type="ARBA" id="ARBA00023163"/>
    </source>
</evidence>
<dbReference type="Gene3D" id="3.30.450.40">
    <property type="match status" value="1"/>
</dbReference>
<evidence type="ECO:0000256" key="2">
    <source>
        <dbReference type="ARBA" id="ARBA00023125"/>
    </source>
</evidence>
<dbReference type="PANTHER" id="PTHR30136:SF24">
    <property type="entry name" value="HTH-TYPE TRANSCRIPTIONAL REPRESSOR ALLR"/>
    <property type="match status" value="1"/>
</dbReference>
<evidence type="ECO:0000313" key="8">
    <source>
        <dbReference type="EMBL" id="QGQ94553.1"/>
    </source>
</evidence>
<feature type="domain" description="HTH iclR-type" evidence="6">
    <location>
        <begin position="34"/>
        <end position="96"/>
    </location>
</feature>
<dbReference type="InterPro" id="IPR036390">
    <property type="entry name" value="WH_DNA-bd_sf"/>
</dbReference>
<dbReference type="Proteomes" id="UP000426246">
    <property type="component" value="Chromosome"/>
</dbReference>
<dbReference type="Pfam" id="PF09339">
    <property type="entry name" value="HTH_IclR"/>
    <property type="match status" value="1"/>
</dbReference>
<sequence length="281" mass="31870">MIPLIQIMLTIFAAYACPKEVTAMPQEPKPASVVKSADRVLDIFELFAEHKEDMSLMDIARKLDLPTSSTYKILQNLLARGYLETDSHEKMFRLGQKLFEIGARYVQNISLTEAFQRVARPIVEEINETVYLAIRSGDKILYIAEQQSSQPVRFVSHVGMKLPLHSTALGKILLSYMDNEDIRQLYKTNELGVMTESTIQDLDVLMEQLEEVRKTGLAYSLGETLLGIHCIAAPIYNIHREMIAALSISILSARITDTLWQQTKELVQKAAKNLSIQSYYK</sequence>
<dbReference type="Gene3D" id="1.10.10.10">
    <property type="entry name" value="Winged helix-like DNA-binding domain superfamily/Winged helix DNA-binding domain"/>
    <property type="match status" value="1"/>
</dbReference>
<dbReference type="FunFam" id="1.10.10.10:FF:000056">
    <property type="entry name" value="IclR family transcriptional regulator"/>
    <property type="match status" value="1"/>
</dbReference>
<organism evidence="8 9">
    <name type="scientific">Paenibacillus psychroresistens</name>
    <dbReference type="NCBI Taxonomy" id="1778678"/>
    <lineage>
        <taxon>Bacteria</taxon>
        <taxon>Bacillati</taxon>
        <taxon>Bacillota</taxon>
        <taxon>Bacilli</taxon>
        <taxon>Bacillales</taxon>
        <taxon>Paenibacillaceae</taxon>
        <taxon>Paenibacillus</taxon>
    </lineage>
</organism>
<accession>A0A6B8RGA1</accession>
<evidence type="ECO:0000313" key="9">
    <source>
        <dbReference type="Proteomes" id="UP000426246"/>
    </source>
</evidence>
<dbReference type="GO" id="GO:0003677">
    <property type="term" value="F:DNA binding"/>
    <property type="evidence" value="ECO:0007669"/>
    <property type="project" value="UniProtKB-KW"/>
</dbReference>
<dbReference type="Pfam" id="PF01614">
    <property type="entry name" value="IclR_C"/>
    <property type="match status" value="1"/>
</dbReference>
<evidence type="ECO:0000256" key="1">
    <source>
        <dbReference type="ARBA" id="ARBA00023015"/>
    </source>
</evidence>
<dbReference type="PROSITE" id="PS51078">
    <property type="entry name" value="ICLR_ED"/>
    <property type="match status" value="1"/>
</dbReference>
<dbReference type="EMBL" id="CP034235">
    <property type="protein sequence ID" value="QGQ94553.1"/>
    <property type="molecule type" value="Genomic_DNA"/>
</dbReference>
<comment type="function">
    <text evidence="4">May be an activator protein for the gylABX operon.</text>
</comment>
<dbReference type="SUPFAM" id="SSF55781">
    <property type="entry name" value="GAF domain-like"/>
    <property type="match status" value="1"/>
</dbReference>
<feature type="domain" description="IclR-ED" evidence="7">
    <location>
        <begin position="97"/>
        <end position="280"/>
    </location>
</feature>
<evidence type="ECO:0000259" key="6">
    <source>
        <dbReference type="PROSITE" id="PS51077"/>
    </source>
</evidence>
<dbReference type="PROSITE" id="PS51077">
    <property type="entry name" value="HTH_ICLR"/>
    <property type="match status" value="1"/>
</dbReference>
<dbReference type="GO" id="GO:0003700">
    <property type="term" value="F:DNA-binding transcription factor activity"/>
    <property type="evidence" value="ECO:0007669"/>
    <property type="project" value="TreeGrafter"/>
</dbReference>
<dbReference type="InterPro" id="IPR029016">
    <property type="entry name" value="GAF-like_dom_sf"/>
</dbReference>